<evidence type="ECO:0000313" key="2">
    <source>
        <dbReference type="Proteomes" id="UP000251960"/>
    </source>
</evidence>
<evidence type="ECO:0000313" key="1">
    <source>
        <dbReference type="EMBL" id="PWZ28058.1"/>
    </source>
</evidence>
<dbReference type="EMBL" id="NCVQ01000005">
    <property type="protein sequence ID" value="PWZ28058.1"/>
    <property type="molecule type" value="Genomic_DNA"/>
</dbReference>
<protein>
    <submittedName>
        <fullName evidence="1">Uncharacterized protein</fullName>
    </submittedName>
</protein>
<proteinExistence type="predicted"/>
<comment type="caution">
    <text evidence="1">The sequence shown here is derived from an EMBL/GenBank/DDBJ whole genome shotgun (WGS) entry which is preliminary data.</text>
</comment>
<reference evidence="1 2" key="1">
    <citation type="journal article" date="2018" name="Nat. Genet.">
        <title>Extensive intraspecific gene order and gene structural variations between Mo17 and other maize genomes.</title>
        <authorList>
            <person name="Sun S."/>
            <person name="Zhou Y."/>
            <person name="Chen J."/>
            <person name="Shi J."/>
            <person name="Zhao H."/>
            <person name="Zhao H."/>
            <person name="Song W."/>
            <person name="Zhang M."/>
            <person name="Cui Y."/>
            <person name="Dong X."/>
            <person name="Liu H."/>
            <person name="Ma X."/>
            <person name="Jiao Y."/>
            <person name="Wang B."/>
            <person name="Wei X."/>
            <person name="Stein J.C."/>
            <person name="Glaubitz J.C."/>
            <person name="Lu F."/>
            <person name="Yu G."/>
            <person name="Liang C."/>
            <person name="Fengler K."/>
            <person name="Li B."/>
            <person name="Rafalski A."/>
            <person name="Schnable P.S."/>
            <person name="Ware D.H."/>
            <person name="Buckler E.S."/>
            <person name="Lai J."/>
        </authorList>
    </citation>
    <scope>NUCLEOTIDE SEQUENCE [LARGE SCALE GENOMIC DNA]</scope>
    <source>
        <strain evidence="2">cv. Missouri 17</strain>
        <tissue evidence="1">Seedling</tissue>
    </source>
</reference>
<sequence length="47" mass="5563">MWINGCCYYLWISHVSKSLSISISWLVPPHIKYCINLWLIIPVMIVK</sequence>
<organism evidence="1 2">
    <name type="scientific">Zea mays</name>
    <name type="common">Maize</name>
    <dbReference type="NCBI Taxonomy" id="4577"/>
    <lineage>
        <taxon>Eukaryota</taxon>
        <taxon>Viridiplantae</taxon>
        <taxon>Streptophyta</taxon>
        <taxon>Embryophyta</taxon>
        <taxon>Tracheophyta</taxon>
        <taxon>Spermatophyta</taxon>
        <taxon>Magnoliopsida</taxon>
        <taxon>Liliopsida</taxon>
        <taxon>Poales</taxon>
        <taxon>Poaceae</taxon>
        <taxon>PACMAD clade</taxon>
        <taxon>Panicoideae</taxon>
        <taxon>Andropogonodae</taxon>
        <taxon>Andropogoneae</taxon>
        <taxon>Tripsacinae</taxon>
        <taxon>Zea</taxon>
    </lineage>
</organism>
<gene>
    <name evidence="1" type="ORF">Zm00014a_021248</name>
</gene>
<accession>A0A3L6F578</accession>
<dbReference type="Proteomes" id="UP000251960">
    <property type="component" value="Chromosome 4"/>
</dbReference>
<name>A0A3L6F578_MAIZE</name>
<dbReference type="AlphaFoldDB" id="A0A3L6F578"/>